<evidence type="ECO:0000313" key="4">
    <source>
        <dbReference type="Proteomes" id="UP001152749"/>
    </source>
</evidence>
<dbReference type="EMBL" id="OX336425">
    <property type="protein sequence ID" value="CAI2767467.1"/>
    <property type="molecule type" value="Genomic_DNA"/>
</dbReference>
<evidence type="ECO:0000313" key="3">
    <source>
        <dbReference type="Proteomes" id="UP000474567"/>
    </source>
</evidence>
<keyword evidence="3" id="KW-1185">Reference proteome</keyword>
<gene>
    <name evidence="1" type="ORF">FLACOL7796_02963</name>
    <name evidence="2" type="ORF">TRV642_2608</name>
</gene>
<protein>
    <recommendedName>
        <fullName evidence="5">Lipoprotein</fullName>
    </recommendedName>
</protein>
<dbReference type="Proteomes" id="UP001152749">
    <property type="component" value="Chromosome"/>
</dbReference>
<dbReference type="Proteomes" id="UP000474567">
    <property type="component" value="Unassembled WGS sequence"/>
</dbReference>
<dbReference type="EMBL" id="CADCST010000097">
    <property type="protein sequence ID" value="CAA9199949.1"/>
    <property type="molecule type" value="Genomic_DNA"/>
</dbReference>
<dbReference type="KEGG" id="fcs:TRV642_2608"/>
<name>A0A9W4X6R1_9FLAO</name>
<reference evidence="2" key="2">
    <citation type="submission" date="2022-09" db="EMBL/GenBank/DDBJ databases">
        <authorList>
            <person name="Duchaud E."/>
        </authorList>
    </citation>
    <scope>NUCLEOTIDE SEQUENCE</scope>
    <source>
        <strain evidence="2">TRV642</strain>
    </source>
</reference>
<dbReference type="RefSeq" id="WP_173966889.1">
    <property type="nucleotide sequence ID" value="NZ_BOVI01000003.1"/>
</dbReference>
<dbReference type="AlphaFoldDB" id="A0A9W4X6R1"/>
<evidence type="ECO:0000313" key="1">
    <source>
        <dbReference type="EMBL" id="CAA9199949.1"/>
    </source>
</evidence>
<accession>A0A9W4X6R1</accession>
<proteinExistence type="predicted"/>
<reference evidence="1 3" key="1">
    <citation type="submission" date="2020-02" db="EMBL/GenBank/DDBJ databases">
        <authorList>
            <person name="Criscuolo A."/>
        </authorList>
    </citation>
    <scope>NUCLEOTIDE SEQUENCE [LARGE SCALE GENOMIC DNA]</scope>
    <source>
        <strain evidence="1">CECT7796</strain>
    </source>
</reference>
<evidence type="ECO:0000313" key="2">
    <source>
        <dbReference type="EMBL" id="CAI2767467.1"/>
    </source>
</evidence>
<organism evidence="2 4">
    <name type="scientific">Flavobacterium collinsii</name>
    <dbReference type="NCBI Taxonomy" id="1114861"/>
    <lineage>
        <taxon>Bacteria</taxon>
        <taxon>Pseudomonadati</taxon>
        <taxon>Bacteroidota</taxon>
        <taxon>Flavobacteriia</taxon>
        <taxon>Flavobacteriales</taxon>
        <taxon>Flavobacteriaceae</taxon>
        <taxon>Flavobacterium</taxon>
    </lineage>
</organism>
<sequence length="135" mass="15566">MIRRISRVLFAVSLVLLLISCKNTKQKLQEYVASYNATAANFKSENVTLTTARGYINDNKIELRFETDLPETEPNKQEAQEKFPQLLKELIGKDQIFKELVEEGVQFHVYFLANDNTVLAKEIVNKEVMTKLIQN</sequence>
<dbReference type="PROSITE" id="PS51257">
    <property type="entry name" value="PROKAR_LIPOPROTEIN"/>
    <property type="match status" value="1"/>
</dbReference>
<evidence type="ECO:0008006" key="5">
    <source>
        <dbReference type="Google" id="ProtNLM"/>
    </source>
</evidence>